<evidence type="ECO:0000256" key="1">
    <source>
        <dbReference type="SAM" id="SignalP"/>
    </source>
</evidence>
<keyword evidence="1" id="KW-0732">Signal</keyword>
<name>A0ABR9U2V4_9NOSO</name>
<dbReference type="Pfam" id="PF13531">
    <property type="entry name" value="SBP_bac_11"/>
    <property type="match status" value="1"/>
</dbReference>
<reference evidence="2 3" key="1">
    <citation type="submission" date="2020-10" db="EMBL/GenBank/DDBJ databases">
        <authorList>
            <person name="Castelo-Branco R."/>
            <person name="Eusebio N."/>
            <person name="Adriana R."/>
            <person name="Vieira A."/>
            <person name="Brugerolle De Fraissinette N."/>
            <person name="Rezende De Castro R."/>
            <person name="Schneider M.P."/>
            <person name="Vasconcelos V."/>
            <person name="Leao P.N."/>
        </authorList>
    </citation>
    <scope>NUCLEOTIDE SEQUENCE [LARGE SCALE GENOMIC DNA]</scope>
    <source>
        <strain evidence="2 3">LEGE 07299</strain>
    </source>
</reference>
<protein>
    <submittedName>
        <fullName evidence="2">Molybdate ABC transporter substrate-binding protein</fullName>
    </submittedName>
</protein>
<dbReference type="NCBIfam" id="NF002920">
    <property type="entry name" value="PRK03537.2-1"/>
    <property type="match status" value="1"/>
</dbReference>
<keyword evidence="3" id="KW-1185">Reference proteome</keyword>
<dbReference type="Gene3D" id="3.40.190.10">
    <property type="entry name" value="Periplasmic binding protein-like II"/>
    <property type="match status" value="2"/>
</dbReference>
<dbReference type="PANTHER" id="PTHR30632">
    <property type="entry name" value="MOLYBDATE-BINDING PERIPLASMIC PROTEIN"/>
    <property type="match status" value="1"/>
</dbReference>
<dbReference type="EMBL" id="JADEXF010000696">
    <property type="protein sequence ID" value="MBE9106973.1"/>
    <property type="molecule type" value="Genomic_DNA"/>
</dbReference>
<proteinExistence type="predicted"/>
<evidence type="ECO:0000313" key="3">
    <source>
        <dbReference type="Proteomes" id="UP000647836"/>
    </source>
</evidence>
<feature type="chain" id="PRO_5045171106" evidence="1">
    <location>
        <begin position="26"/>
        <end position="313"/>
    </location>
</feature>
<dbReference type="RefSeq" id="WP_194046468.1">
    <property type="nucleotide sequence ID" value="NZ_JADEXF010000696.1"/>
</dbReference>
<feature type="signal peptide" evidence="1">
    <location>
        <begin position="1"/>
        <end position="25"/>
    </location>
</feature>
<dbReference type="SUPFAM" id="SSF53850">
    <property type="entry name" value="Periplasmic binding protein-like II"/>
    <property type="match status" value="1"/>
</dbReference>
<dbReference type="InterPro" id="IPR050682">
    <property type="entry name" value="ModA/WtpA"/>
</dbReference>
<comment type="caution">
    <text evidence="2">The sequence shown here is derived from an EMBL/GenBank/DDBJ whole genome shotgun (WGS) entry which is preliminary data.</text>
</comment>
<dbReference type="Proteomes" id="UP000647836">
    <property type="component" value="Unassembled WGS sequence"/>
</dbReference>
<dbReference type="PANTHER" id="PTHR30632:SF0">
    <property type="entry name" value="SULFATE-BINDING PROTEIN"/>
    <property type="match status" value="1"/>
</dbReference>
<gene>
    <name evidence="2" type="ORF">IQ229_19180</name>
</gene>
<evidence type="ECO:0000313" key="2">
    <source>
        <dbReference type="EMBL" id="MBE9106973.1"/>
    </source>
</evidence>
<organism evidence="2 3">
    <name type="scientific">Nostoc cf. edaphicum LEGE 07299</name>
    <dbReference type="NCBI Taxonomy" id="2777974"/>
    <lineage>
        <taxon>Bacteria</taxon>
        <taxon>Bacillati</taxon>
        <taxon>Cyanobacteriota</taxon>
        <taxon>Cyanophyceae</taxon>
        <taxon>Nostocales</taxon>
        <taxon>Nostocaceae</taxon>
        <taxon>Nostoc</taxon>
    </lineage>
</organism>
<accession>A0ABR9U2V4</accession>
<sequence>MKKHFFAFSLIACAVGVTLPTQAFAVKLYGAGSLRDSLTEVAESFNEKYGIPVETRFGPSGLTREFIEQEFSETGKSADVFASADIDNPQTLFEEGLSEPVVNFTSNRMTAVVRSGIGVTSDNLLNFLLKPEIKLGTSTPIADPSGNYAWEIFDKANQIKSSNSQILKDKALQLVGGNPNAPIVPNGKNNLVYFLEETKQADIFLAYYTSGKTAQATEGGENLQIVELPVYLATKANYGLTTLKNADPDGEKLAEYILSQKGQEILAKYGFSAPSTSVLEHQGAGGILLAVGIAFILNKKWIKKQLIKIDQAR</sequence>